<evidence type="ECO:0000259" key="2">
    <source>
        <dbReference type="Pfam" id="PF13439"/>
    </source>
</evidence>
<dbReference type="PANTHER" id="PTHR12526">
    <property type="entry name" value="GLYCOSYLTRANSFERASE"/>
    <property type="match status" value="1"/>
</dbReference>
<dbReference type="GO" id="GO:0016757">
    <property type="term" value="F:glycosyltransferase activity"/>
    <property type="evidence" value="ECO:0007669"/>
    <property type="project" value="UniProtKB-KW"/>
</dbReference>
<dbReference type="Gene3D" id="3.40.50.2000">
    <property type="entry name" value="Glycogen Phosphorylase B"/>
    <property type="match status" value="2"/>
</dbReference>
<feature type="domain" description="Glycosyltransferase subfamily 4-like N-terminal" evidence="2">
    <location>
        <begin position="13"/>
        <end position="176"/>
    </location>
</feature>
<dbReference type="Proteomes" id="UP000753908">
    <property type="component" value="Unassembled WGS sequence"/>
</dbReference>
<dbReference type="EC" id="2.4.-.-" evidence="3"/>
<dbReference type="AlphaFoldDB" id="A0A951PHZ1"/>
<feature type="domain" description="Glycosyl transferase family 1" evidence="1">
    <location>
        <begin position="185"/>
        <end position="347"/>
    </location>
</feature>
<dbReference type="InterPro" id="IPR001296">
    <property type="entry name" value="Glyco_trans_1"/>
</dbReference>
<comment type="caution">
    <text evidence="3">The sequence shown here is derived from an EMBL/GenBank/DDBJ whole genome shotgun (WGS) entry which is preliminary data.</text>
</comment>
<evidence type="ECO:0000313" key="4">
    <source>
        <dbReference type="Proteomes" id="UP000753908"/>
    </source>
</evidence>
<reference evidence="3" key="2">
    <citation type="journal article" date="2022" name="Microbiol. Resour. Announc.">
        <title>Metagenome Sequencing to Explore Phylogenomics of Terrestrial Cyanobacteria.</title>
        <authorList>
            <person name="Ward R.D."/>
            <person name="Stajich J.E."/>
            <person name="Johansen J.R."/>
            <person name="Huntemann M."/>
            <person name="Clum A."/>
            <person name="Foster B."/>
            <person name="Foster B."/>
            <person name="Roux S."/>
            <person name="Palaniappan K."/>
            <person name="Varghese N."/>
            <person name="Mukherjee S."/>
            <person name="Reddy T.B.K."/>
            <person name="Daum C."/>
            <person name="Copeland A."/>
            <person name="Chen I.A."/>
            <person name="Ivanova N.N."/>
            <person name="Kyrpides N.C."/>
            <person name="Shapiro N."/>
            <person name="Eloe-Fadrosh E.A."/>
            <person name="Pietrasiak N."/>
        </authorList>
    </citation>
    <scope>NUCLEOTIDE SEQUENCE</scope>
    <source>
        <strain evidence="3">CPER-KK1</strain>
    </source>
</reference>
<dbReference type="Pfam" id="PF00534">
    <property type="entry name" value="Glycos_transf_1"/>
    <property type="match status" value="1"/>
</dbReference>
<gene>
    <name evidence="3" type="ORF">KME25_03155</name>
</gene>
<dbReference type="SUPFAM" id="SSF53756">
    <property type="entry name" value="UDP-Glycosyltransferase/glycogen phosphorylase"/>
    <property type="match status" value="1"/>
</dbReference>
<organism evidence="3 4">
    <name type="scientific">Symplocastrum torsivum CPER-KK1</name>
    <dbReference type="NCBI Taxonomy" id="450513"/>
    <lineage>
        <taxon>Bacteria</taxon>
        <taxon>Bacillati</taxon>
        <taxon>Cyanobacteriota</taxon>
        <taxon>Cyanophyceae</taxon>
        <taxon>Oscillatoriophycideae</taxon>
        <taxon>Oscillatoriales</taxon>
        <taxon>Microcoleaceae</taxon>
        <taxon>Symplocastrum</taxon>
    </lineage>
</organism>
<sequence length="382" mass="42949">MIKLAFLARDFDYGGAQRQLVTLVKALDKKDFDVTVLCFYSGGPLENDLKNSGVKLISLDKGGRWDLFNFYQRLIHHLKLIQPDILHGYLSDPNLLMIFLKPFFPSIRMVWGVRVSNDDLSQYDWLIRLVIQLEWFMSRFADLIILNSYAGRDYHRACGFPDHKMVVIPNGIDTERFKPDSEARAKVRSQWGISEQTVLIGLVGRLHPMKDHPTFLKAAALLSKQQQDVQFVCVGTGLEDYAQELCRLAQEFGIAEKVIWAGARADMPAVYNALDIASSSSSYGEGFANVIGEAMACKVPCVVTDVGDSAWIVENTGIIVSPQNPEALANGWSLLIKQQQYKDAALKSKTRSRIVSEFSCNKLVQNVADVLNQTLLRRDLNK</sequence>
<proteinExistence type="predicted"/>
<evidence type="ECO:0000259" key="1">
    <source>
        <dbReference type="Pfam" id="PF00534"/>
    </source>
</evidence>
<evidence type="ECO:0000313" key="3">
    <source>
        <dbReference type="EMBL" id="MBW4543437.1"/>
    </source>
</evidence>
<accession>A0A951PHZ1</accession>
<name>A0A951PHZ1_9CYAN</name>
<reference evidence="3" key="1">
    <citation type="submission" date="2021-05" db="EMBL/GenBank/DDBJ databases">
        <authorList>
            <person name="Pietrasiak N."/>
            <person name="Ward R."/>
            <person name="Stajich J.E."/>
            <person name="Kurbessoian T."/>
        </authorList>
    </citation>
    <scope>NUCLEOTIDE SEQUENCE</scope>
    <source>
        <strain evidence="3">CPER-KK1</strain>
    </source>
</reference>
<keyword evidence="3" id="KW-0808">Transferase</keyword>
<keyword evidence="3" id="KW-0328">Glycosyltransferase</keyword>
<protein>
    <submittedName>
        <fullName evidence="3">Glycosyltransferase</fullName>
        <ecNumber evidence="3">2.4.-.-</ecNumber>
    </submittedName>
</protein>
<dbReference type="InterPro" id="IPR028098">
    <property type="entry name" value="Glyco_trans_4-like_N"/>
</dbReference>
<dbReference type="EMBL" id="JAHHIF010000003">
    <property type="protein sequence ID" value="MBW4543437.1"/>
    <property type="molecule type" value="Genomic_DNA"/>
</dbReference>
<dbReference type="Pfam" id="PF13439">
    <property type="entry name" value="Glyco_transf_4"/>
    <property type="match status" value="1"/>
</dbReference>